<dbReference type="EMBL" id="JYDQ01000008">
    <property type="protein sequence ID" value="KRY22650.1"/>
    <property type="molecule type" value="Genomic_DNA"/>
</dbReference>
<dbReference type="OrthoDB" id="10429202at2759"/>
<sequence>MSNYWAHTWYLFELLEFHIDKRKICRAIRDRATYFSLHEDWDPVAAGIRWLYNKLNFCTRLKNKLSGAKSRTKLDEEQSESLIDNMPVLNSCGMVAKIPLQTIT</sequence>
<dbReference type="AlphaFoldDB" id="A0A0V0ZEN8"/>
<dbReference type="EMBL" id="JYDQ01000212">
    <property type="protein sequence ID" value="KRY10939.1"/>
    <property type="molecule type" value="Genomic_DNA"/>
</dbReference>
<dbReference type="Proteomes" id="UP000054783">
    <property type="component" value="Unassembled WGS sequence"/>
</dbReference>
<evidence type="ECO:0000313" key="2">
    <source>
        <dbReference type="EMBL" id="KRY22650.1"/>
    </source>
</evidence>
<keyword evidence="3" id="KW-1185">Reference proteome</keyword>
<organism evidence="1 3">
    <name type="scientific">Trichinella patagoniensis</name>
    <dbReference type="NCBI Taxonomy" id="990121"/>
    <lineage>
        <taxon>Eukaryota</taxon>
        <taxon>Metazoa</taxon>
        <taxon>Ecdysozoa</taxon>
        <taxon>Nematoda</taxon>
        <taxon>Enoplea</taxon>
        <taxon>Dorylaimia</taxon>
        <taxon>Trichinellida</taxon>
        <taxon>Trichinellidae</taxon>
        <taxon>Trichinella</taxon>
    </lineage>
</organism>
<name>A0A0V0ZEN8_9BILA</name>
<evidence type="ECO:0000313" key="3">
    <source>
        <dbReference type="Proteomes" id="UP000054783"/>
    </source>
</evidence>
<comment type="caution">
    <text evidence="1">The sequence shown here is derived from an EMBL/GenBank/DDBJ whole genome shotgun (WGS) entry which is preliminary data.</text>
</comment>
<gene>
    <name evidence="2" type="ORF">T12_10421</name>
    <name evidence="1" type="ORF">T12_4453</name>
</gene>
<reference evidence="1 3" key="1">
    <citation type="submission" date="2015-01" db="EMBL/GenBank/DDBJ databases">
        <title>Evolution of Trichinella species and genotypes.</title>
        <authorList>
            <person name="Korhonen P.K."/>
            <person name="Edoardo P."/>
            <person name="Giuseppe L.R."/>
            <person name="Gasser R.B."/>
        </authorList>
    </citation>
    <scope>NUCLEOTIDE SEQUENCE [LARGE SCALE GENOMIC DNA]</scope>
    <source>
        <strain evidence="1">ISS2496</strain>
    </source>
</reference>
<evidence type="ECO:0000313" key="1">
    <source>
        <dbReference type="EMBL" id="KRY10939.1"/>
    </source>
</evidence>
<protein>
    <submittedName>
        <fullName evidence="1">Uncharacterized protein</fullName>
    </submittedName>
</protein>
<proteinExistence type="predicted"/>
<accession>A0A0V0ZEN8</accession>